<organism evidence="2 3">
    <name type="scientific">Araneus ventricosus</name>
    <name type="common">Orbweaver spider</name>
    <name type="synonym">Epeira ventricosa</name>
    <dbReference type="NCBI Taxonomy" id="182803"/>
    <lineage>
        <taxon>Eukaryota</taxon>
        <taxon>Metazoa</taxon>
        <taxon>Ecdysozoa</taxon>
        <taxon>Arthropoda</taxon>
        <taxon>Chelicerata</taxon>
        <taxon>Arachnida</taxon>
        <taxon>Araneae</taxon>
        <taxon>Araneomorphae</taxon>
        <taxon>Entelegynae</taxon>
        <taxon>Araneoidea</taxon>
        <taxon>Araneidae</taxon>
        <taxon>Araneus</taxon>
    </lineage>
</organism>
<feature type="domain" description="RNase H type-1" evidence="1">
    <location>
        <begin position="1"/>
        <end position="34"/>
    </location>
</feature>
<comment type="caution">
    <text evidence="2">The sequence shown here is derived from an EMBL/GenBank/DDBJ whole genome shotgun (WGS) entry which is preliminary data.</text>
</comment>
<dbReference type="OrthoDB" id="6437659at2759"/>
<name>A0A4Y2GS72_ARAVE</name>
<dbReference type="InterPro" id="IPR012337">
    <property type="entry name" value="RNaseH-like_sf"/>
</dbReference>
<sequence>MFQAIGSVALSWVKAHAGIPGNELADQYAKIAITDGQELNIPAPYTYVKRKIQNYILDSWQRHWKDSGKCVRVKGYVPTVDFNLLTHNRLLFFISGHCHFPSYLYHFKQINNPYCICVCLGDADHFAFDYPQTLDFHFTRPSETNKPVWFSSVLKSPKSIG</sequence>
<protein>
    <recommendedName>
        <fullName evidence="1">RNase H type-1 domain-containing protein</fullName>
    </recommendedName>
</protein>
<dbReference type="InterPro" id="IPR002156">
    <property type="entry name" value="RNaseH_domain"/>
</dbReference>
<gene>
    <name evidence="2" type="ORF">AVEN_190354_1</name>
</gene>
<evidence type="ECO:0000313" key="3">
    <source>
        <dbReference type="Proteomes" id="UP000499080"/>
    </source>
</evidence>
<proteinExistence type="predicted"/>
<dbReference type="GO" id="GO:0003676">
    <property type="term" value="F:nucleic acid binding"/>
    <property type="evidence" value="ECO:0007669"/>
    <property type="project" value="InterPro"/>
</dbReference>
<evidence type="ECO:0000313" key="2">
    <source>
        <dbReference type="EMBL" id="GBM55771.1"/>
    </source>
</evidence>
<dbReference type="AlphaFoldDB" id="A0A4Y2GS72"/>
<dbReference type="SUPFAM" id="SSF53098">
    <property type="entry name" value="Ribonuclease H-like"/>
    <property type="match status" value="1"/>
</dbReference>
<dbReference type="Gene3D" id="3.30.420.10">
    <property type="entry name" value="Ribonuclease H-like superfamily/Ribonuclease H"/>
    <property type="match status" value="1"/>
</dbReference>
<evidence type="ECO:0000259" key="1">
    <source>
        <dbReference type="PROSITE" id="PS50879"/>
    </source>
</evidence>
<dbReference type="Proteomes" id="UP000499080">
    <property type="component" value="Unassembled WGS sequence"/>
</dbReference>
<reference evidence="2 3" key="1">
    <citation type="journal article" date="2019" name="Sci. Rep.">
        <title>Orb-weaving spider Araneus ventricosus genome elucidates the spidroin gene catalogue.</title>
        <authorList>
            <person name="Kono N."/>
            <person name="Nakamura H."/>
            <person name="Ohtoshi R."/>
            <person name="Moran D.A.P."/>
            <person name="Shinohara A."/>
            <person name="Yoshida Y."/>
            <person name="Fujiwara M."/>
            <person name="Mori M."/>
            <person name="Tomita M."/>
            <person name="Arakawa K."/>
        </authorList>
    </citation>
    <scope>NUCLEOTIDE SEQUENCE [LARGE SCALE GENOMIC DNA]</scope>
</reference>
<accession>A0A4Y2GS72</accession>
<dbReference type="EMBL" id="BGPR01001515">
    <property type="protein sequence ID" value="GBM55771.1"/>
    <property type="molecule type" value="Genomic_DNA"/>
</dbReference>
<keyword evidence="3" id="KW-1185">Reference proteome</keyword>
<dbReference type="PROSITE" id="PS50879">
    <property type="entry name" value="RNASE_H_1"/>
    <property type="match status" value="1"/>
</dbReference>
<dbReference type="InterPro" id="IPR036397">
    <property type="entry name" value="RNaseH_sf"/>
</dbReference>
<dbReference type="GO" id="GO:0004523">
    <property type="term" value="F:RNA-DNA hybrid ribonuclease activity"/>
    <property type="evidence" value="ECO:0007669"/>
    <property type="project" value="InterPro"/>
</dbReference>